<comment type="caution">
    <text evidence="3">The sequence shown here is derived from an EMBL/GenBank/DDBJ whole genome shotgun (WGS) entry which is preliminary data.</text>
</comment>
<gene>
    <name evidence="3" type="ORF">JCM17844_10570</name>
</gene>
<evidence type="ECO:0000256" key="1">
    <source>
        <dbReference type="SAM" id="MobiDB-lite"/>
    </source>
</evidence>
<sequence>MTLDKSERSGKRRSEPERRCVLSGDTGSKETMIRFVMAPDGHLVPDLAESLPGRGVWIKADRAAFEEGLLRRRFIGGVARSLKQSVTPDMVDADLPDRIDRLLVNRVTGRLGLEKRAGRLVTGFEKVRAKVTSGRARILIEATDGAPDGRRKLRAAAGEAVAIVALLSRDQLGLALGGENVVHAAIMAGGGADRLLCEMNRLALWRGQSLFGALPDMRAEGVRAPE</sequence>
<dbReference type="GO" id="GO:0003677">
    <property type="term" value="F:DNA binding"/>
    <property type="evidence" value="ECO:0007669"/>
    <property type="project" value="UniProtKB-KW"/>
</dbReference>
<dbReference type="InterPro" id="IPR029064">
    <property type="entry name" value="Ribosomal_eL30-like_sf"/>
</dbReference>
<keyword evidence="3" id="KW-0238">DNA-binding</keyword>
<protein>
    <submittedName>
        <fullName evidence="3">DNA-binding protein</fullName>
    </submittedName>
</protein>
<dbReference type="InterPro" id="IPR035931">
    <property type="entry name" value="YlxR-like_sf"/>
</dbReference>
<dbReference type="SUPFAM" id="SSF64376">
    <property type="entry name" value="YlxR-like"/>
    <property type="match status" value="1"/>
</dbReference>
<dbReference type="PANTHER" id="PTHR34215:SF1">
    <property type="entry name" value="YLXR DOMAIN-CONTAINING PROTEIN"/>
    <property type="match status" value="1"/>
</dbReference>
<dbReference type="Proteomes" id="UP000322084">
    <property type="component" value="Unassembled WGS sequence"/>
</dbReference>
<evidence type="ECO:0000259" key="2">
    <source>
        <dbReference type="Pfam" id="PF04296"/>
    </source>
</evidence>
<feature type="region of interest" description="Disordered" evidence="1">
    <location>
        <begin position="1"/>
        <end position="25"/>
    </location>
</feature>
<dbReference type="EMBL" id="BKCL01000003">
    <property type="protein sequence ID" value="GEQ97420.1"/>
    <property type="molecule type" value="Genomic_DNA"/>
</dbReference>
<name>A0A5A7MN56_9PROT</name>
<dbReference type="SUPFAM" id="SSF55315">
    <property type="entry name" value="L30e-like"/>
    <property type="match status" value="1"/>
</dbReference>
<evidence type="ECO:0000313" key="3">
    <source>
        <dbReference type="EMBL" id="GEQ97420.1"/>
    </source>
</evidence>
<organism evidence="3 4">
    <name type="scientific">Iodidimonas gelatinilytica</name>
    <dbReference type="NCBI Taxonomy" id="1236966"/>
    <lineage>
        <taxon>Bacteria</taxon>
        <taxon>Pseudomonadati</taxon>
        <taxon>Pseudomonadota</taxon>
        <taxon>Alphaproteobacteria</taxon>
        <taxon>Iodidimonadales</taxon>
        <taxon>Iodidimonadaceae</taxon>
        <taxon>Iodidimonas</taxon>
    </lineage>
</organism>
<dbReference type="RefSeq" id="WP_149999917.1">
    <property type="nucleotide sequence ID" value="NZ_BKCL01000003.1"/>
</dbReference>
<accession>A0A5A7MN56</accession>
<dbReference type="Gene3D" id="3.30.1230.10">
    <property type="entry name" value="YlxR-like"/>
    <property type="match status" value="1"/>
</dbReference>
<dbReference type="InterPro" id="IPR037465">
    <property type="entry name" value="YlxR"/>
</dbReference>
<dbReference type="NCBIfam" id="NF006622">
    <property type="entry name" value="PRK09190.1"/>
    <property type="match status" value="1"/>
</dbReference>
<feature type="compositionally biased region" description="Basic and acidic residues" evidence="1">
    <location>
        <begin position="1"/>
        <end position="20"/>
    </location>
</feature>
<reference evidence="3 4" key="1">
    <citation type="submission" date="2019-09" db="EMBL/GenBank/DDBJ databases">
        <title>NBRP : Genome information of microbial organism related human and environment.</title>
        <authorList>
            <person name="Hattori M."/>
            <person name="Oshima K."/>
            <person name="Inaba H."/>
            <person name="Suda W."/>
            <person name="Sakamoto M."/>
            <person name="Iino T."/>
            <person name="Kitahara M."/>
            <person name="Oshida Y."/>
            <person name="Iida T."/>
            <person name="Kudo T."/>
            <person name="Itoh T."/>
            <person name="Ohkuma M."/>
        </authorList>
    </citation>
    <scope>NUCLEOTIDE SEQUENCE [LARGE SCALE GENOMIC DNA]</scope>
    <source>
        <strain evidence="3 4">Hi-2</strain>
    </source>
</reference>
<dbReference type="InterPro" id="IPR007393">
    <property type="entry name" value="YlxR_dom"/>
</dbReference>
<proteinExistence type="predicted"/>
<dbReference type="Pfam" id="PF04296">
    <property type="entry name" value="YlxR"/>
    <property type="match status" value="1"/>
</dbReference>
<feature type="domain" description="YlxR" evidence="2">
    <location>
        <begin position="18"/>
        <end position="91"/>
    </location>
</feature>
<evidence type="ECO:0000313" key="4">
    <source>
        <dbReference type="Proteomes" id="UP000322084"/>
    </source>
</evidence>
<dbReference type="Gene3D" id="3.30.1330.30">
    <property type="match status" value="1"/>
</dbReference>
<dbReference type="PANTHER" id="PTHR34215">
    <property type="entry name" value="BLL0784 PROTEIN"/>
    <property type="match status" value="1"/>
</dbReference>
<dbReference type="AlphaFoldDB" id="A0A5A7MN56"/>